<evidence type="ECO:0008006" key="3">
    <source>
        <dbReference type="Google" id="ProtNLM"/>
    </source>
</evidence>
<keyword evidence="2" id="KW-1185">Reference proteome</keyword>
<proteinExistence type="predicted"/>
<organism evidence="1 2">
    <name type="scientific">Phormidium tenue FACHB-1050</name>
    <dbReference type="NCBI Taxonomy" id="2692857"/>
    <lineage>
        <taxon>Bacteria</taxon>
        <taxon>Bacillati</taxon>
        <taxon>Cyanobacteriota</taxon>
        <taxon>Cyanophyceae</taxon>
        <taxon>Oscillatoriophycideae</taxon>
        <taxon>Oscillatoriales</taxon>
        <taxon>Oscillatoriaceae</taxon>
        <taxon>Phormidium</taxon>
    </lineage>
</organism>
<dbReference type="Proteomes" id="UP000618445">
    <property type="component" value="Unassembled WGS sequence"/>
</dbReference>
<gene>
    <name evidence="1" type="ORF">H6G05_11945</name>
</gene>
<reference evidence="1 2" key="1">
    <citation type="journal article" date="2020" name="ISME J.">
        <title>Comparative genomics reveals insights into cyanobacterial evolution and habitat adaptation.</title>
        <authorList>
            <person name="Chen M.Y."/>
            <person name="Teng W.K."/>
            <person name="Zhao L."/>
            <person name="Hu C.X."/>
            <person name="Zhou Y.K."/>
            <person name="Han B.P."/>
            <person name="Song L.R."/>
            <person name="Shu W.S."/>
        </authorList>
    </citation>
    <scope>NUCLEOTIDE SEQUENCE [LARGE SCALE GENOMIC DNA]</scope>
    <source>
        <strain evidence="1 2">FACHB-1050</strain>
    </source>
</reference>
<evidence type="ECO:0000313" key="2">
    <source>
        <dbReference type="Proteomes" id="UP000618445"/>
    </source>
</evidence>
<accession>A0ABR8CBK5</accession>
<dbReference type="RefSeq" id="WP_190578396.1">
    <property type="nucleotide sequence ID" value="NZ_CAWPQU010000009.1"/>
</dbReference>
<sequence length="192" mass="22064">MSDKNNWQTICAEIQERSLGNTYLEVKNATSLWAEILKCLTTASDEKILKAKQDEIRKLLKKGASSQINKKGYSEIMGGGKNFNRIQDIPHFKLHNGCWFDFAITIDETGKPAQIIGFDFEIRFPQKEGETKVPFLRIDLNLPDHNNDERNIRFHLHPSNDDIMIHSPPMSPLEILHMFLYGINIPDKPRSS</sequence>
<comment type="caution">
    <text evidence="1">The sequence shown here is derived from an EMBL/GenBank/DDBJ whole genome shotgun (WGS) entry which is preliminary data.</text>
</comment>
<name>A0ABR8CBK5_9CYAN</name>
<protein>
    <recommendedName>
        <fullName evidence="3">Restriction endonuclease</fullName>
    </recommendedName>
</protein>
<evidence type="ECO:0000313" key="1">
    <source>
        <dbReference type="EMBL" id="MBD2317555.1"/>
    </source>
</evidence>
<dbReference type="EMBL" id="JACJQY010000017">
    <property type="protein sequence ID" value="MBD2317555.1"/>
    <property type="molecule type" value="Genomic_DNA"/>
</dbReference>